<proteinExistence type="inferred from homology"/>
<reference evidence="11" key="1">
    <citation type="submission" date="2012-06" db="EMBL/GenBank/DDBJ databases">
        <title>The genome sequence of Coniosporium apollinis CBS 100218.</title>
        <authorList>
            <consortium name="The Broad Institute Genome Sequencing Platform"/>
            <person name="Cuomo C."/>
            <person name="Gorbushina A."/>
            <person name="Noack S."/>
            <person name="Walker B."/>
            <person name="Young S.K."/>
            <person name="Zeng Q."/>
            <person name="Gargeya S."/>
            <person name="Fitzgerald M."/>
            <person name="Haas B."/>
            <person name="Abouelleil A."/>
            <person name="Alvarado L."/>
            <person name="Arachchi H.M."/>
            <person name="Berlin A.M."/>
            <person name="Chapman S.B."/>
            <person name="Goldberg J."/>
            <person name="Griggs A."/>
            <person name="Gujja S."/>
            <person name="Hansen M."/>
            <person name="Howarth C."/>
            <person name="Imamovic A."/>
            <person name="Larimer J."/>
            <person name="McCowan C."/>
            <person name="Montmayeur A."/>
            <person name="Murphy C."/>
            <person name="Neiman D."/>
            <person name="Pearson M."/>
            <person name="Priest M."/>
            <person name="Roberts A."/>
            <person name="Saif S."/>
            <person name="Shea T."/>
            <person name="Sisk P."/>
            <person name="Sykes S."/>
            <person name="Wortman J."/>
            <person name="Nusbaum C."/>
            <person name="Birren B."/>
        </authorList>
    </citation>
    <scope>NUCLEOTIDE SEQUENCE [LARGE SCALE GENOMIC DNA]</scope>
    <source>
        <strain evidence="11">CBS 100218</strain>
    </source>
</reference>
<evidence type="ECO:0000256" key="6">
    <source>
        <dbReference type="ARBA" id="ARBA00023277"/>
    </source>
</evidence>
<feature type="domain" description="Trehalose synthase N-terminal" evidence="9">
    <location>
        <begin position="294"/>
        <end position="459"/>
    </location>
</feature>
<evidence type="ECO:0000313" key="11">
    <source>
        <dbReference type="Proteomes" id="UP000016924"/>
    </source>
</evidence>
<dbReference type="PANTHER" id="PTHR47779:SF1">
    <property type="entry name" value="SYNTHASE (CCG-9), PUTATIVE (AFU_ORTHOLOGUE AFUA_3G12100)-RELATED"/>
    <property type="match status" value="1"/>
</dbReference>
<keyword evidence="6" id="KW-0119">Carbohydrate metabolism</keyword>
<dbReference type="HOGENOM" id="CLU_011001_2_0_1"/>
<dbReference type="STRING" id="1168221.R7YW17"/>
<feature type="domain" description="Glycosyl transferase family 1" evidence="8">
    <location>
        <begin position="509"/>
        <end position="687"/>
    </location>
</feature>
<dbReference type="PANTHER" id="PTHR47779">
    <property type="entry name" value="SYNTHASE (CCG-9), PUTATIVE (AFU_ORTHOLOGUE AFUA_3G12100)-RELATED"/>
    <property type="match status" value="1"/>
</dbReference>
<keyword evidence="11" id="KW-1185">Reference proteome</keyword>
<name>R7YW17_CONA1</name>
<keyword evidence="4" id="KW-0328">Glycosyltransferase</keyword>
<dbReference type="GO" id="GO:0016757">
    <property type="term" value="F:glycosyltransferase activity"/>
    <property type="evidence" value="ECO:0007669"/>
    <property type="project" value="UniProtKB-KW"/>
</dbReference>
<dbReference type="Pfam" id="PF21269">
    <property type="entry name" value="TreT_GT1"/>
    <property type="match status" value="1"/>
</dbReference>
<keyword evidence="5" id="KW-0808">Transferase</keyword>
<gene>
    <name evidence="10" type="ORF">W97_05118</name>
</gene>
<dbReference type="eggNOG" id="ENOG502QV2X">
    <property type="taxonomic scope" value="Eukaryota"/>
</dbReference>
<dbReference type="OrthoDB" id="937291at2759"/>
<evidence type="ECO:0000256" key="4">
    <source>
        <dbReference type="ARBA" id="ARBA00022676"/>
    </source>
</evidence>
<evidence type="ECO:0000313" key="10">
    <source>
        <dbReference type="EMBL" id="EON65876.1"/>
    </source>
</evidence>
<dbReference type="GeneID" id="19902429"/>
<sequence>MDGNTDKSIAGDLLGPGRWRRKNSLAALAHHRRVKTSYDFQAQAPQKHLKRLEAAKKEEGYFGVSLQVWSLVAVPGVFTGPAFEREQGQVEVGLASHDGTYSIDFAVEIIGGSNGRQGSRNGSGSDSGSGSGTPRPVTPQPFAVEDDRAQIIVDNLISRIREYRERHFYKFVGAGVSKKAVLLSPQLPSRLWAELDIVPMVFERGLESRSISSLPFTVGEEADSMARKSLMFFGPTQQPRVQVGFRNIVEVDCSRHAQITCLDQYPETVGESTWNATMHYVRALKADNIRIAFFNSTPQGGGVALMRHALIRFLRLVGVNAEWYVPKPKPEVFRITKTNHNILQGVAAPEARLTKNMIEILEEWCQTSADRYWLGEGGVLAPRAEGGADVVIVDDPQMPALVNIAKKADPSRPVIFRSHIQVRADLANKKGTPTSEVWDWVWEHVKAADVFISHPVREFIPESVDFSTVGYMPATTDWLDGLNKELSEWDSGYYIHEFNTECLKERMDQLKFPHRSYIVQIARFDPSKGIPDVLAAYAELRRKYMKDKKREDTPQLVIAGHGAVDDPDGALILDQTLTACEEEYSDIRHDIIVKRLGPTDQILNALMSNARVALQLSTREGFEVKVSEAVHKGVPIIATKAGGIPLQVEHGKSGFLVESGDSSAVAKYLHHLFTDVEAYRKMSRYAATHVSDEVGTVGNALSWLYLADALAKGEKVRPDSRWINDMAREAAGFPYQEGEPRLPRQEKLNLSSPVDG</sequence>
<comment type="subunit">
    <text evidence="2">Homodimer.</text>
</comment>
<dbReference type="AlphaFoldDB" id="R7YW17"/>
<evidence type="ECO:0000256" key="7">
    <source>
        <dbReference type="SAM" id="MobiDB-lite"/>
    </source>
</evidence>
<dbReference type="Proteomes" id="UP000016924">
    <property type="component" value="Unassembled WGS sequence"/>
</dbReference>
<feature type="region of interest" description="Disordered" evidence="7">
    <location>
        <begin position="733"/>
        <end position="756"/>
    </location>
</feature>
<evidence type="ECO:0000256" key="5">
    <source>
        <dbReference type="ARBA" id="ARBA00022679"/>
    </source>
</evidence>
<accession>R7YW17</accession>
<evidence type="ECO:0000259" key="8">
    <source>
        <dbReference type="Pfam" id="PF00534"/>
    </source>
</evidence>
<dbReference type="InterPro" id="IPR001296">
    <property type="entry name" value="Glyco_trans_1"/>
</dbReference>
<dbReference type="SUPFAM" id="SSF53756">
    <property type="entry name" value="UDP-Glycosyltransferase/glycogen phosphorylase"/>
    <property type="match status" value="1"/>
</dbReference>
<evidence type="ECO:0000256" key="2">
    <source>
        <dbReference type="ARBA" id="ARBA00011738"/>
    </source>
</evidence>
<dbReference type="Gene3D" id="3.40.50.2000">
    <property type="entry name" value="Glycogen Phosphorylase B"/>
    <property type="match status" value="2"/>
</dbReference>
<evidence type="ECO:0000256" key="1">
    <source>
        <dbReference type="ARBA" id="ARBA00009481"/>
    </source>
</evidence>
<dbReference type="Pfam" id="PF00534">
    <property type="entry name" value="Glycos_transf_1"/>
    <property type="match status" value="1"/>
</dbReference>
<dbReference type="InterPro" id="IPR049438">
    <property type="entry name" value="TreT_GT1"/>
</dbReference>
<feature type="compositionally biased region" description="Basic and acidic residues" evidence="7">
    <location>
        <begin position="738"/>
        <end position="747"/>
    </location>
</feature>
<dbReference type="GO" id="GO:0006006">
    <property type="term" value="P:glucose metabolic process"/>
    <property type="evidence" value="ECO:0007669"/>
    <property type="project" value="UniProtKB-KW"/>
</dbReference>
<dbReference type="InterPro" id="IPR052078">
    <property type="entry name" value="Trehalose_Metab_GTase"/>
</dbReference>
<keyword evidence="3" id="KW-0313">Glucose metabolism</keyword>
<evidence type="ECO:0000259" key="9">
    <source>
        <dbReference type="Pfam" id="PF21269"/>
    </source>
</evidence>
<organism evidence="10 11">
    <name type="scientific">Coniosporium apollinis (strain CBS 100218)</name>
    <name type="common">Rock-inhabiting black yeast</name>
    <dbReference type="NCBI Taxonomy" id="1168221"/>
    <lineage>
        <taxon>Eukaryota</taxon>
        <taxon>Fungi</taxon>
        <taxon>Dikarya</taxon>
        <taxon>Ascomycota</taxon>
        <taxon>Pezizomycotina</taxon>
        <taxon>Dothideomycetes</taxon>
        <taxon>Dothideomycetes incertae sedis</taxon>
        <taxon>Coniosporium</taxon>
    </lineage>
</organism>
<evidence type="ECO:0000256" key="3">
    <source>
        <dbReference type="ARBA" id="ARBA00022526"/>
    </source>
</evidence>
<feature type="region of interest" description="Disordered" evidence="7">
    <location>
        <begin position="113"/>
        <end position="141"/>
    </location>
</feature>
<comment type="similarity">
    <text evidence="1">Belongs to the glycosyltransferase group 1 family. Glycosyltransferase 4 subfamily.</text>
</comment>
<dbReference type="EMBL" id="JH767577">
    <property type="protein sequence ID" value="EON65876.1"/>
    <property type="molecule type" value="Genomic_DNA"/>
</dbReference>
<protein>
    <submittedName>
        <fullName evidence="10">Uncharacterized protein</fullName>
    </submittedName>
</protein>
<dbReference type="OMA" id="NAAAWMY"/>
<dbReference type="RefSeq" id="XP_007781193.1">
    <property type="nucleotide sequence ID" value="XM_007783003.1"/>
</dbReference>